<dbReference type="FunFam" id="4.10.110.10:FF:000001">
    <property type="entry name" value="Trefoil factor 3"/>
    <property type="match status" value="1"/>
</dbReference>
<sequence length="197" mass="21261">MFSEQSGPQSQPVTMEARTFWLLVVVVLALGSSSSTGQYVGLSANQCAVPAKDRVDCGYPEVTPEQCNNRGCCFDSSIHGVPWCFKPLQEAGEPDRTHKVFQAPGSHTHLGPGWAPYATSVCWARRGFPGGTSGKEPTYSCKRHKRRGFSPRVGKIPWRRAGQPTPVCSPGESHGQRSLAGCSPGDHESDTTDHSCT</sequence>
<accession>A0A4W2GJQ3</accession>
<dbReference type="GeneTree" id="ENSGT00940000162416"/>
<dbReference type="Gene3D" id="4.10.110.10">
    <property type="entry name" value="Spasmolytic Protein, domain 1"/>
    <property type="match status" value="1"/>
</dbReference>
<feature type="region of interest" description="Disordered" evidence="13">
    <location>
        <begin position="152"/>
        <end position="197"/>
    </location>
</feature>
<evidence type="ECO:0000313" key="17">
    <source>
        <dbReference type="Proteomes" id="UP000429181"/>
    </source>
</evidence>
<keyword evidence="5" id="KW-0272">Extracellular matrix</keyword>
<evidence type="ECO:0000259" key="15">
    <source>
        <dbReference type="PROSITE" id="PS51448"/>
    </source>
</evidence>
<comment type="subcellular location">
    <subcellularLocation>
        <location evidence="1">Cytoplasm</location>
    </subcellularLocation>
    <subcellularLocation>
        <location evidence="2">Secreted</location>
        <location evidence="2">Extracellular space</location>
        <location evidence="2">Extracellular matrix</location>
    </subcellularLocation>
</comment>
<proteinExistence type="predicted"/>
<dbReference type="SUPFAM" id="SSF57492">
    <property type="entry name" value="Trefoil"/>
    <property type="match status" value="1"/>
</dbReference>
<comment type="subunit">
    <text evidence="8">Monomer. Homodimer; disulfide-linked.</text>
</comment>
<protein>
    <recommendedName>
        <fullName evidence="10">Trefoil factor 3</fullName>
    </recommendedName>
    <alternativeName>
        <fullName evidence="11">Intestinal trefoil factor</fullName>
    </alternativeName>
</protein>
<dbReference type="Proteomes" id="UP000429181">
    <property type="component" value="Chromosome 1"/>
</dbReference>
<keyword evidence="3" id="KW-0963">Cytoplasm</keyword>
<comment type="function">
    <text evidence="9">Involved in the maintenance and repair of the intestinal mucosa. Promotes the mobility of epithelial cells in healing processes (motogen).</text>
</comment>
<dbReference type="GO" id="GO:0005615">
    <property type="term" value="C:extracellular space"/>
    <property type="evidence" value="ECO:0007669"/>
    <property type="project" value="TreeGrafter"/>
</dbReference>
<evidence type="ECO:0000256" key="6">
    <source>
        <dbReference type="ARBA" id="ARBA00022729"/>
    </source>
</evidence>
<feature type="disulfide bond" evidence="12">
    <location>
        <begin position="67"/>
        <end position="84"/>
    </location>
</feature>
<dbReference type="Ensembl" id="ENSBIXT00005030638.1">
    <property type="protein sequence ID" value="ENSBIXP00005018312.1"/>
    <property type="gene ID" value="ENSBIXG00005021724.1"/>
</dbReference>
<evidence type="ECO:0000256" key="13">
    <source>
        <dbReference type="SAM" id="MobiDB-lite"/>
    </source>
</evidence>
<evidence type="ECO:0000256" key="3">
    <source>
        <dbReference type="ARBA" id="ARBA00022490"/>
    </source>
</evidence>
<evidence type="ECO:0000256" key="14">
    <source>
        <dbReference type="SAM" id="SignalP"/>
    </source>
</evidence>
<dbReference type="Pfam" id="PF00088">
    <property type="entry name" value="Trefoil"/>
    <property type="match status" value="1"/>
</dbReference>
<dbReference type="InterPro" id="IPR044913">
    <property type="entry name" value="P_trefoil_dom_sf"/>
</dbReference>
<dbReference type="GO" id="GO:0030277">
    <property type="term" value="P:maintenance of gastrointestinal epithelium"/>
    <property type="evidence" value="ECO:0007669"/>
    <property type="project" value="TreeGrafter"/>
</dbReference>
<organism evidence="16 17">
    <name type="scientific">Bos indicus x Bos taurus</name>
    <name type="common">Hybrid cattle</name>
    <dbReference type="NCBI Taxonomy" id="30522"/>
    <lineage>
        <taxon>Eukaryota</taxon>
        <taxon>Metazoa</taxon>
        <taxon>Chordata</taxon>
        <taxon>Craniata</taxon>
        <taxon>Vertebrata</taxon>
        <taxon>Euteleostomi</taxon>
        <taxon>Mammalia</taxon>
        <taxon>Eutheria</taxon>
        <taxon>Laurasiatheria</taxon>
        <taxon>Artiodactyla</taxon>
        <taxon>Ruminantia</taxon>
        <taxon>Pecora</taxon>
        <taxon>Bovidae</taxon>
        <taxon>Bovinae</taxon>
        <taxon>Bos</taxon>
    </lineage>
</organism>
<feature type="compositionally biased region" description="Basic and acidic residues" evidence="13">
    <location>
        <begin position="185"/>
        <end position="197"/>
    </location>
</feature>
<feature type="chain" id="PRO_5021293429" description="Trefoil factor 3" evidence="14">
    <location>
        <begin position="38"/>
        <end position="197"/>
    </location>
</feature>
<reference evidence="16 17" key="1">
    <citation type="submission" date="2018-11" db="EMBL/GenBank/DDBJ databases">
        <title>Haplotype-resolved cattle genomes.</title>
        <authorList>
            <person name="Low W.Y."/>
            <person name="Tearle R."/>
            <person name="Bickhart D.M."/>
            <person name="Rosen B.D."/>
            <person name="Koren S."/>
            <person name="Rhie A."/>
            <person name="Hiendleder S."/>
            <person name="Phillippy A.M."/>
            <person name="Smith T.P.L."/>
            <person name="Williams J.L."/>
        </authorList>
    </citation>
    <scope>NUCLEOTIDE SEQUENCE [LARGE SCALE GENOMIC DNA]</scope>
</reference>
<evidence type="ECO:0000256" key="4">
    <source>
        <dbReference type="ARBA" id="ARBA00022525"/>
    </source>
</evidence>
<dbReference type="PROSITE" id="PS51448">
    <property type="entry name" value="P_TREFOIL_2"/>
    <property type="match status" value="1"/>
</dbReference>
<evidence type="ECO:0000313" key="16">
    <source>
        <dbReference type="Ensembl" id="ENSBIXP00005018312.1"/>
    </source>
</evidence>
<feature type="disulfide bond" evidence="12">
    <location>
        <begin position="47"/>
        <end position="73"/>
    </location>
</feature>
<evidence type="ECO:0000256" key="12">
    <source>
        <dbReference type="PROSITE-ProRule" id="PRU00779"/>
    </source>
</evidence>
<dbReference type="InterPro" id="IPR017994">
    <property type="entry name" value="P_trefoil_chordata"/>
</dbReference>
<gene>
    <name evidence="16" type="primary">LOC113895530</name>
</gene>
<evidence type="ECO:0000256" key="5">
    <source>
        <dbReference type="ARBA" id="ARBA00022530"/>
    </source>
</evidence>
<keyword evidence="6 14" id="KW-0732">Signal</keyword>
<dbReference type="InterPro" id="IPR000519">
    <property type="entry name" value="P_trefoil_dom"/>
</dbReference>
<feature type="domain" description="P-type" evidence="15">
    <location>
        <begin position="45"/>
        <end position="88"/>
    </location>
</feature>
<keyword evidence="7 12" id="KW-1015">Disulfide bond</keyword>
<dbReference type="AlphaFoldDB" id="A0A4W2GJQ3"/>
<name>A0A4W2GJQ3_BOBOX</name>
<dbReference type="PROSITE" id="PS00025">
    <property type="entry name" value="P_TREFOIL_1"/>
    <property type="match status" value="1"/>
</dbReference>
<evidence type="ECO:0000256" key="11">
    <source>
        <dbReference type="ARBA" id="ARBA00041357"/>
    </source>
</evidence>
<reference evidence="16" key="2">
    <citation type="submission" date="2025-08" db="UniProtKB">
        <authorList>
            <consortium name="Ensembl"/>
        </authorList>
    </citation>
    <scope>IDENTIFICATION</scope>
</reference>
<evidence type="ECO:0000256" key="7">
    <source>
        <dbReference type="ARBA" id="ARBA00023157"/>
    </source>
</evidence>
<dbReference type="PRINTS" id="PR00680">
    <property type="entry name" value="PTREFOIL"/>
</dbReference>
<dbReference type="PANTHER" id="PTHR13826">
    <property type="entry name" value="INTESTINAL TREFOIL FACTOR-RELATED"/>
    <property type="match status" value="1"/>
</dbReference>
<dbReference type="CDD" id="cd00111">
    <property type="entry name" value="Trefoil"/>
    <property type="match status" value="1"/>
</dbReference>
<dbReference type="InterPro" id="IPR017957">
    <property type="entry name" value="P_trefoil_CS"/>
</dbReference>
<dbReference type="SMART" id="SM00018">
    <property type="entry name" value="PD"/>
    <property type="match status" value="1"/>
</dbReference>
<dbReference type="GO" id="GO:0005737">
    <property type="term" value="C:cytoplasm"/>
    <property type="evidence" value="ECO:0007669"/>
    <property type="project" value="UniProtKB-SubCell"/>
</dbReference>
<evidence type="ECO:0000256" key="10">
    <source>
        <dbReference type="ARBA" id="ARBA00039614"/>
    </source>
</evidence>
<feature type="signal peptide" evidence="14">
    <location>
        <begin position="1"/>
        <end position="37"/>
    </location>
</feature>
<feature type="disulfide bond" evidence="12">
    <location>
        <begin position="57"/>
        <end position="72"/>
    </location>
</feature>
<keyword evidence="4" id="KW-0964">Secreted</keyword>
<dbReference type="PANTHER" id="PTHR13826:SF16">
    <property type="entry name" value="TREFOIL FACTOR 3"/>
    <property type="match status" value="1"/>
</dbReference>
<evidence type="ECO:0000256" key="1">
    <source>
        <dbReference type="ARBA" id="ARBA00004496"/>
    </source>
</evidence>
<evidence type="ECO:0000256" key="8">
    <source>
        <dbReference type="ARBA" id="ARBA00025943"/>
    </source>
</evidence>
<evidence type="ECO:0000256" key="2">
    <source>
        <dbReference type="ARBA" id="ARBA00004498"/>
    </source>
</evidence>
<evidence type="ECO:0000256" key="9">
    <source>
        <dbReference type="ARBA" id="ARBA00037501"/>
    </source>
</evidence>